<reference evidence="1 2" key="1">
    <citation type="submission" date="2021-03" db="EMBL/GenBank/DDBJ databases">
        <title>Genomic Encyclopedia of Type Strains, Phase IV (KMG-IV): sequencing the most valuable type-strain genomes for metagenomic binning, comparative biology and taxonomic classification.</title>
        <authorList>
            <person name="Goeker M."/>
        </authorList>
    </citation>
    <scope>NUCLEOTIDE SEQUENCE [LARGE SCALE GENOMIC DNA]</scope>
    <source>
        <strain evidence="1 2">DSM 40499</strain>
    </source>
</reference>
<comment type="caution">
    <text evidence="1">The sequence shown here is derived from an EMBL/GenBank/DDBJ whole genome shotgun (WGS) entry which is preliminary data.</text>
</comment>
<evidence type="ECO:0000313" key="1">
    <source>
        <dbReference type="EMBL" id="MBP2047263.1"/>
    </source>
</evidence>
<dbReference type="RefSeq" id="WP_159400089.1">
    <property type="nucleotide sequence ID" value="NZ_CP016279.1"/>
</dbReference>
<dbReference type="Proteomes" id="UP001519309">
    <property type="component" value="Unassembled WGS sequence"/>
</dbReference>
<evidence type="ECO:0000313" key="2">
    <source>
        <dbReference type="Proteomes" id="UP001519309"/>
    </source>
</evidence>
<organism evidence="1 2">
    <name type="scientific">Streptomyces griseochromogenes</name>
    <dbReference type="NCBI Taxonomy" id="68214"/>
    <lineage>
        <taxon>Bacteria</taxon>
        <taxon>Bacillati</taxon>
        <taxon>Actinomycetota</taxon>
        <taxon>Actinomycetes</taxon>
        <taxon>Kitasatosporales</taxon>
        <taxon>Streptomycetaceae</taxon>
        <taxon>Streptomyces</taxon>
    </lineage>
</organism>
<proteinExistence type="predicted"/>
<dbReference type="EMBL" id="JAGGLP010000001">
    <property type="protein sequence ID" value="MBP2047263.1"/>
    <property type="molecule type" value="Genomic_DNA"/>
</dbReference>
<sequence length="81" mass="9223">MNRMDLKAPMDQMTSLLFKRLSSLETAPRVRTDVAGALRTREPIYTQLVEEWRAEGRTVPAEGDGLWASLAGRARRTRHEP</sequence>
<gene>
    <name evidence="1" type="ORF">J2Z21_000185</name>
</gene>
<name>A0ABS4LIQ2_9ACTN</name>
<accession>A0ABS4LIQ2</accession>
<protein>
    <submittedName>
        <fullName evidence="1">Uncharacterized protein</fullName>
    </submittedName>
</protein>
<keyword evidence="2" id="KW-1185">Reference proteome</keyword>